<gene>
    <name evidence="1" type="ORF">Vafri_21126</name>
</gene>
<name>A0A8J4BTQ2_9CHLO</name>
<dbReference type="GO" id="GO:0005634">
    <property type="term" value="C:nucleus"/>
    <property type="evidence" value="ECO:0007669"/>
    <property type="project" value="TreeGrafter"/>
</dbReference>
<keyword evidence="2" id="KW-1185">Reference proteome</keyword>
<dbReference type="EMBL" id="BNCO01000105">
    <property type="protein sequence ID" value="GIL67908.1"/>
    <property type="molecule type" value="Genomic_DNA"/>
</dbReference>
<dbReference type="GO" id="GO:0006274">
    <property type="term" value="P:DNA replication termination"/>
    <property type="evidence" value="ECO:0007669"/>
    <property type="project" value="TreeGrafter"/>
</dbReference>
<evidence type="ECO:0000313" key="2">
    <source>
        <dbReference type="Proteomes" id="UP000747399"/>
    </source>
</evidence>
<dbReference type="Pfam" id="PF04641">
    <property type="entry name" value="Rtf2"/>
    <property type="match status" value="1"/>
</dbReference>
<dbReference type="InterPro" id="IPR006735">
    <property type="entry name" value="Rtf2"/>
</dbReference>
<accession>A0A8J4BTQ2</accession>
<dbReference type="Proteomes" id="UP000747399">
    <property type="component" value="Unassembled WGS sequence"/>
</dbReference>
<protein>
    <submittedName>
        <fullName evidence="1">Uncharacterized protein</fullName>
    </submittedName>
</protein>
<organism evidence="1 2">
    <name type="scientific">Volvox africanus</name>
    <dbReference type="NCBI Taxonomy" id="51714"/>
    <lineage>
        <taxon>Eukaryota</taxon>
        <taxon>Viridiplantae</taxon>
        <taxon>Chlorophyta</taxon>
        <taxon>core chlorophytes</taxon>
        <taxon>Chlorophyceae</taxon>
        <taxon>CS clade</taxon>
        <taxon>Chlamydomonadales</taxon>
        <taxon>Volvocaceae</taxon>
        <taxon>Volvox</taxon>
    </lineage>
</organism>
<dbReference type="AlphaFoldDB" id="A0A8J4BTQ2"/>
<comment type="caution">
    <text evidence="1">The sequence shown here is derived from an EMBL/GenBank/DDBJ whole genome shotgun (WGS) entry which is preliminary data.</text>
</comment>
<reference evidence="1" key="1">
    <citation type="journal article" date="2021" name="Proc. Natl. Acad. Sci. U.S.A.">
        <title>Three genomes in the algal genus Volvox reveal the fate of a haploid sex-determining region after a transition to homothallism.</title>
        <authorList>
            <person name="Yamamoto K."/>
            <person name="Hamaji T."/>
            <person name="Kawai-Toyooka H."/>
            <person name="Matsuzaki R."/>
            <person name="Takahashi F."/>
            <person name="Nishimura Y."/>
            <person name="Kawachi M."/>
            <person name="Noguchi H."/>
            <person name="Minakuchi Y."/>
            <person name="Umen J.G."/>
            <person name="Toyoda A."/>
            <person name="Nozaki H."/>
        </authorList>
    </citation>
    <scope>NUCLEOTIDE SEQUENCE</scope>
    <source>
        <strain evidence="1">NIES-3780</strain>
    </source>
</reference>
<dbReference type="PANTHER" id="PTHR12775:SF0">
    <property type="entry name" value="REPLICATION TERMINATION FACTOR 2"/>
    <property type="match status" value="1"/>
</dbReference>
<sequence length="106" mass="12083">MRARTRPHIHLPMRLYEPSSRPIVGTLTHAHERAYFERIHVLRSIAWSTCALSSHPLRSPIATCDIGRLYNKDEVLQFLLVKKGKVTSPEALLAYANQLLDTIGHE</sequence>
<proteinExistence type="predicted"/>
<evidence type="ECO:0000313" key="1">
    <source>
        <dbReference type="EMBL" id="GIL67908.1"/>
    </source>
</evidence>
<dbReference type="PANTHER" id="PTHR12775">
    <property type="entry name" value="PROTEIN C20ORF43 HOMOLOG"/>
    <property type="match status" value="1"/>
</dbReference>